<dbReference type="AlphaFoldDB" id="A0A316UZ50"/>
<feature type="region of interest" description="Disordered" evidence="1">
    <location>
        <begin position="129"/>
        <end position="234"/>
    </location>
</feature>
<reference evidence="3 4" key="1">
    <citation type="journal article" date="2018" name="Mol. Biol. Evol.">
        <title>Broad Genomic Sampling Reveals a Smut Pathogenic Ancestry of the Fungal Clade Ustilaginomycotina.</title>
        <authorList>
            <person name="Kijpornyongpan T."/>
            <person name="Mondo S.J."/>
            <person name="Barry K."/>
            <person name="Sandor L."/>
            <person name="Lee J."/>
            <person name="Lipzen A."/>
            <person name="Pangilinan J."/>
            <person name="LaButti K."/>
            <person name="Hainaut M."/>
            <person name="Henrissat B."/>
            <person name="Grigoriev I.V."/>
            <person name="Spatafora J.W."/>
            <person name="Aime M.C."/>
        </authorList>
    </citation>
    <scope>NUCLEOTIDE SEQUENCE [LARGE SCALE GENOMIC DNA]</scope>
    <source>
        <strain evidence="3 4">MCA 5214</strain>
    </source>
</reference>
<feature type="region of interest" description="Disordered" evidence="1">
    <location>
        <begin position="456"/>
        <end position="506"/>
    </location>
</feature>
<dbReference type="RefSeq" id="XP_025364203.1">
    <property type="nucleotide sequence ID" value="XM_025505475.1"/>
</dbReference>
<dbReference type="SMART" id="SM00066">
    <property type="entry name" value="GAL4"/>
    <property type="match status" value="1"/>
</dbReference>
<sequence>MVMETRPPMSNGALTELRKTCDECQSIKVRCDPMPEGSTSSTSSSLDGPNAPPTCRRCHRLGLHCVYSPKIKVIKRKRRKASMGERSLPSPPQPANANSANANVNVNNSSSSSSSMAFLTHHQPFAGAAPTMAVPSHGSPPAPQALLGDSSLAPPPPPQYPQRQQQQQQQHHGQQQQRAANGVNNEEWTDFFRWPDPPATPDFGAAPWEDWFRSLGPTSTTNTPGMDQNHSASHNGAGLSSFNVGAGINLGGLGGDPTAFMGCHPALHATPRTLEATTGMSNQTTMQSSPPPPAESTMPKLTRINSTMSFDGRDDGRQSHQSRGGPTPQAPSPSMRANLAASPINASSTAPAKPTSKAAAAAPHSCGSTSAASLADFRPSNLEIRLSAISAGLSTALDDCDIDRILGSGLTRRQARRRRVEAERKLLMLLVEADDVWREINRLGAARMKEVEALIASDPRPEASSSSTEGEANGASSSSSSASNADRPVALGCGHNHERVGGGTIPTATVTIKERMYALGKGSLVEPIRVTTSMLALSLSYQVCDALRLISRLLDQAGEYQGNYHDEADGSGDADADDGEEEGAENDEAGTEDNRSPGDAASVATAEDPAVEAARRLANIISPVLIAGRALPPSLHRPLVASLWTHHGESLLASLVSTISHSQDWHHLGEGQGKGPHSFCAMQTQGARVVSSLEALIQTRRGEDCCAALKRKRAEE</sequence>
<evidence type="ECO:0000313" key="4">
    <source>
        <dbReference type="Proteomes" id="UP000245884"/>
    </source>
</evidence>
<feature type="compositionally biased region" description="Polar residues" evidence="1">
    <location>
        <begin position="216"/>
        <end position="234"/>
    </location>
</feature>
<dbReference type="SUPFAM" id="SSF57701">
    <property type="entry name" value="Zn2/Cys6 DNA-binding domain"/>
    <property type="match status" value="1"/>
</dbReference>
<feature type="domain" description="Zn(2)-C6 fungal-type" evidence="2">
    <location>
        <begin position="20"/>
        <end position="67"/>
    </location>
</feature>
<dbReference type="GeneID" id="37027298"/>
<feature type="region of interest" description="Disordered" evidence="1">
    <location>
        <begin position="306"/>
        <end position="372"/>
    </location>
</feature>
<feature type="region of interest" description="Disordered" evidence="1">
    <location>
        <begin position="280"/>
        <end position="299"/>
    </location>
</feature>
<dbReference type="Proteomes" id="UP000245884">
    <property type="component" value="Unassembled WGS sequence"/>
</dbReference>
<dbReference type="GO" id="GO:0008270">
    <property type="term" value="F:zinc ion binding"/>
    <property type="evidence" value="ECO:0007669"/>
    <property type="project" value="InterPro"/>
</dbReference>
<accession>A0A316UZ50</accession>
<gene>
    <name evidence="3" type="ORF">BDZ90DRAFT_230453</name>
</gene>
<dbReference type="CDD" id="cd00067">
    <property type="entry name" value="GAL4"/>
    <property type="match status" value="1"/>
</dbReference>
<organism evidence="3 4">
    <name type="scientific">Jaminaea rosea</name>
    <dbReference type="NCBI Taxonomy" id="1569628"/>
    <lineage>
        <taxon>Eukaryota</taxon>
        <taxon>Fungi</taxon>
        <taxon>Dikarya</taxon>
        <taxon>Basidiomycota</taxon>
        <taxon>Ustilaginomycotina</taxon>
        <taxon>Exobasidiomycetes</taxon>
        <taxon>Microstromatales</taxon>
        <taxon>Microstromatales incertae sedis</taxon>
        <taxon>Jaminaea</taxon>
    </lineage>
</organism>
<feature type="compositionally biased region" description="Acidic residues" evidence="1">
    <location>
        <begin position="569"/>
        <end position="591"/>
    </location>
</feature>
<dbReference type="EMBL" id="KZ819663">
    <property type="protein sequence ID" value="PWN29591.1"/>
    <property type="molecule type" value="Genomic_DNA"/>
</dbReference>
<name>A0A316UZ50_9BASI</name>
<feature type="region of interest" description="Disordered" evidence="1">
    <location>
        <begin position="74"/>
        <end position="115"/>
    </location>
</feature>
<dbReference type="PROSITE" id="PS50048">
    <property type="entry name" value="ZN2_CY6_FUNGAL_2"/>
    <property type="match status" value="1"/>
</dbReference>
<feature type="region of interest" description="Disordered" evidence="1">
    <location>
        <begin position="32"/>
        <end position="52"/>
    </location>
</feature>
<dbReference type="OrthoDB" id="5069333at2759"/>
<keyword evidence="4" id="KW-1185">Reference proteome</keyword>
<feature type="region of interest" description="Disordered" evidence="1">
    <location>
        <begin position="562"/>
        <end position="607"/>
    </location>
</feature>
<dbReference type="Gene3D" id="4.10.240.10">
    <property type="entry name" value="Zn(2)-C6 fungal-type DNA-binding domain"/>
    <property type="match status" value="1"/>
</dbReference>
<proteinExistence type="predicted"/>
<feature type="compositionally biased region" description="Low complexity" evidence="1">
    <location>
        <begin position="161"/>
        <end position="178"/>
    </location>
</feature>
<evidence type="ECO:0000313" key="3">
    <source>
        <dbReference type="EMBL" id="PWN29591.1"/>
    </source>
</evidence>
<feature type="compositionally biased region" description="Low complexity" evidence="1">
    <location>
        <begin position="463"/>
        <end position="485"/>
    </location>
</feature>
<dbReference type="InterPro" id="IPR036864">
    <property type="entry name" value="Zn2-C6_fun-type_DNA-bd_sf"/>
</dbReference>
<evidence type="ECO:0000256" key="1">
    <source>
        <dbReference type="SAM" id="MobiDB-lite"/>
    </source>
</evidence>
<protein>
    <recommendedName>
        <fullName evidence="2">Zn(2)-C6 fungal-type domain-containing protein</fullName>
    </recommendedName>
</protein>
<feature type="compositionally biased region" description="Low complexity" evidence="1">
    <location>
        <begin position="95"/>
        <end position="115"/>
    </location>
</feature>
<evidence type="ECO:0000259" key="2">
    <source>
        <dbReference type="PROSITE" id="PS50048"/>
    </source>
</evidence>
<dbReference type="GO" id="GO:0000981">
    <property type="term" value="F:DNA-binding transcription factor activity, RNA polymerase II-specific"/>
    <property type="evidence" value="ECO:0007669"/>
    <property type="project" value="InterPro"/>
</dbReference>
<feature type="compositionally biased region" description="Low complexity" evidence="1">
    <location>
        <begin position="346"/>
        <end position="363"/>
    </location>
</feature>
<dbReference type="InterPro" id="IPR001138">
    <property type="entry name" value="Zn2Cys6_DnaBD"/>
</dbReference>